<dbReference type="EMBL" id="LUGG01000002">
    <property type="protein sequence ID" value="OBZ77525.1"/>
    <property type="molecule type" value="Genomic_DNA"/>
</dbReference>
<keyword evidence="2" id="KW-1185">Reference proteome</keyword>
<comment type="caution">
    <text evidence="1">The sequence shown here is derived from an EMBL/GenBank/DDBJ whole genome shotgun (WGS) entry which is preliminary data.</text>
</comment>
<accession>A0A1C7MKY9</accession>
<evidence type="ECO:0000313" key="2">
    <source>
        <dbReference type="Proteomes" id="UP000092993"/>
    </source>
</evidence>
<sequence length="179" mass="19869">MVRYYNYARSLALHAAKLCSSAPCATIRSKRNTKTDAPLNVLNEDIIMQDVIQNRRMLPLANGWTPSDPGVTIAGSLVSLQDLCNAFQSLSLHEPITTVSYPDPTHVALFDVEMRDAEDDIDHPMEDIEEYPTASNTWSTFPSVTPSLTCTISLHTHPHGLRRGIRQRGGDRSCPYSSL</sequence>
<reference evidence="1 2" key="1">
    <citation type="submission" date="2016-03" db="EMBL/GenBank/DDBJ databases">
        <title>Whole genome sequencing of Grifola frondosa 9006-11.</title>
        <authorList>
            <person name="Min B."/>
            <person name="Park H."/>
            <person name="Kim J.-G."/>
            <person name="Cho H."/>
            <person name="Oh Y.-L."/>
            <person name="Kong W.-S."/>
            <person name="Choi I.-G."/>
        </authorList>
    </citation>
    <scope>NUCLEOTIDE SEQUENCE [LARGE SCALE GENOMIC DNA]</scope>
    <source>
        <strain evidence="1 2">9006-11</strain>
    </source>
</reference>
<evidence type="ECO:0000313" key="1">
    <source>
        <dbReference type="EMBL" id="OBZ77525.1"/>
    </source>
</evidence>
<dbReference type="Proteomes" id="UP000092993">
    <property type="component" value="Unassembled WGS sequence"/>
</dbReference>
<gene>
    <name evidence="1" type="ORF">A0H81_02494</name>
</gene>
<name>A0A1C7MKY9_GRIFR</name>
<protein>
    <submittedName>
        <fullName evidence="1">Uncharacterized protein</fullName>
    </submittedName>
</protein>
<organism evidence="1 2">
    <name type="scientific">Grifola frondosa</name>
    <name type="common">Maitake</name>
    <name type="synonym">Polyporus frondosus</name>
    <dbReference type="NCBI Taxonomy" id="5627"/>
    <lineage>
        <taxon>Eukaryota</taxon>
        <taxon>Fungi</taxon>
        <taxon>Dikarya</taxon>
        <taxon>Basidiomycota</taxon>
        <taxon>Agaricomycotina</taxon>
        <taxon>Agaricomycetes</taxon>
        <taxon>Polyporales</taxon>
        <taxon>Grifolaceae</taxon>
        <taxon>Grifola</taxon>
    </lineage>
</organism>
<dbReference type="AlphaFoldDB" id="A0A1C7MKY9"/>
<proteinExistence type="predicted"/>